<protein>
    <recommendedName>
        <fullName evidence="4">DUF2029 domain-containing protein</fullName>
    </recommendedName>
</protein>
<feature type="transmembrane region" description="Helical" evidence="1">
    <location>
        <begin position="310"/>
        <end position="332"/>
    </location>
</feature>
<proteinExistence type="predicted"/>
<feature type="transmembrane region" description="Helical" evidence="1">
    <location>
        <begin position="154"/>
        <end position="179"/>
    </location>
</feature>
<evidence type="ECO:0000256" key="1">
    <source>
        <dbReference type="SAM" id="Phobius"/>
    </source>
</evidence>
<keyword evidence="1" id="KW-0472">Membrane</keyword>
<accession>A0A2M6WIP6</accession>
<dbReference type="Proteomes" id="UP000228635">
    <property type="component" value="Unassembled WGS sequence"/>
</dbReference>
<feature type="transmembrane region" description="Helical" evidence="1">
    <location>
        <begin position="339"/>
        <end position="367"/>
    </location>
</feature>
<feature type="transmembrane region" description="Helical" evidence="1">
    <location>
        <begin position="42"/>
        <end position="61"/>
    </location>
</feature>
<keyword evidence="1" id="KW-1133">Transmembrane helix</keyword>
<gene>
    <name evidence="2" type="ORF">COU08_01585</name>
</gene>
<evidence type="ECO:0000313" key="2">
    <source>
        <dbReference type="EMBL" id="PIT92668.1"/>
    </source>
</evidence>
<sequence>MKPFSLRTVLLGLFFAFLVSGVFHSLYLFGIEDFFGIHYSDILVFYNITAAPGLYYLTAFLEYPILTGLFIEFMFFLGGSLLGYYVLTAVSLFVVALLSTLLLYRMISPQRREYLLFYWALAPSLIVMAVYNWDVLILLPVILAFYFAQRKQPLFAAASLAIAFSLKFYPILYFVILFLTERSNAVRLKIAGVFSFVLVLLNGAFALKNFSGWFYFFAFNSERTHNPDTIWSVYTVLFGSLIPSSILNPLTAFLFGTAFVLILYRFRTASFVQLSFLATLLFLLLNKVFSPQYLFWLLPFYVLVYAPPKKLFYVFEIANIIVLLTVIVWGFGGAVNDDLAFLVLGFVLVRHLALFFIFLNVCFGIRLTLK</sequence>
<feature type="transmembrane region" description="Helical" evidence="1">
    <location>
        <begin position="116"/>
        <end position="148"/>
    </location>
</feature>
<comment type="caution">
    <text evidence="2">The sequence shown here is derived from an EMBL/GenBank/DDBJ whole genome shotgun (WGS) entry which is preliminary data.</text>
</comment>
<keyword evidence="1" id="KW-0812">Transmembrane</keyword>
<name>A0A2M6WIP6_9BACT</name>
<dbReference type="EMBL" id="PFBA01000013">
    <property type="protein sequence ID" value="PIT92668.1"/>
    <property type="molecule type" value="Genomic_DNA"/>
</dbReference>
<evidence type="ECO:0000313" key="3">
    <source>
        <dbReference type="Proteomes" id="UP000228635"/>
    </source>
</evidence>
<feature type="transmembrane region" description="Helical" evidence="1">
    <location>
        <begin position="6"/>
        <end position="30"/>
    </location>
</feature>
<feature type="transmembrane region" description="Helical" evidence="1">
    <location>
        <begin position="191"/>
        <end position="216"/>
    </location>
</feature>
<organism evidence="2 3">
    <name type="scientific">Candidatus Harrisonbacteria bacterium CG10_big_fil_rev_8_21_14_0_10_42_17</name>
    <dbReference type="NCBI Taxonomy" id="1974584"/>
    <lineage>
        <taxon>Bacteria</taxon>
        <taxon>Candidatus Harrisoniibacteriota</taxon>
    </lineage>
</organism>
<feature type="transmembrane region" description="Helical" evidence="1">
    <location>
        <begin position="271"/>
        <end position="290"/>
    </location>
</feature>
<reference evidence="3" key="1">
    <citation type="submission" date="2017-09" db="EMBL/GenBank/DDBJ databases">
        <title>Depth-based differentiation of microbial function through sediment-hosted aquifers and enrichment of novel symbionts in the deep terrestrial subsurface.</title>
        <authorList>
            <person name="Probst A.J."/>
            <person name="Ladd B."/>
            <person name="Jarett J.K."/>
            <person name="Geller-Mcgrath D.E."/>
            <person name="Sieber C.M.K."/>
            <person name="Emerson J.B."/>
            <person name="Anantharaman K."/>
            <person name="Thomas B.C."/>
            <person name="Malmstrom R."/>
            <person name="Stieglmeier M."/>
            <person name="Klingl A."/>
            <person name="Woyke T."/>
            <person name="Ryan C.M."/>
            <person name="Banfield J.F."/>
        </authorList>
    </citation>
    <scope>NUCLEOTIDE SEQUENCE [LARGE SCALE GENOMIC DNA]</scope>
</reference>
<evidence type="ECO:0008006" key="4">
    <source>
        <dbReference type="Google" id="ProtNLM"/>
    </source>
</evidence>
<feature type="transmembrane region" description="Helical" evidence="1">
    <location>
        <begin position="236"/>
        <end position="264"/>
    </location>
</feature>
<feature type="transmembrane region" description="Helical" evidence="1">
    <location>
        <begin position="81"/>
        <end position="104"/>
    </location>
</feature>
<dbReference type="AlphaFoldDB" id="A0A2M6WIP6"/>